<dbReference type="EMBL" id="JBICBT010001303">
    <property type="protein sequence ID" value="KAL3073977.1"/>
    <property type="molecule type" value="Genomic_DNA"/>
</dbReference>
<protein>
    <submittedName>
        <fullName evidence="2">Uncharacterized protein</fullName>
    </submittedName>
</protein>
<feature type="region of interest" description="Disordered" evidence="1">
    <location>
        <begin position="34"/>
        <end position="84"/>
    </location>
</feature>
<evidence type="ECO:0000256" key="1">
    <source>
        <dbReference type="SAM" id="MobiDB-lite"/>
    </source>
</evidence>
<dbReference type="AlphaFoldDB" id="A0ABD2I4L2"/>
<dbReference type="Proteomes" id="UP001620626">
    <property type="component" value="Unassembled WGS sequence"/>
</dbReference>
<organism evidence="2 3">
    <name type="scientific">Heterodera trifolii</name>
    <dbReference type="NCBI Taxonomy" id="157864"/>
    <lineage>
        <taxon>Eukaryota</taxon>
        <taxon>Metazoa</taxon>
        <taxon>Ecdysozoa</taxon>
        <taxon>Nematoda</taxon>
        <taxon>Chromadorea</taxon>
        <taxon>Rhabditida</taxon>
        <taxon>Tylenchina</taxon>
        <taxon>Tylenchomorpha</taxon>
        <taxon>Tylenchoidea</taxon>
        <taxon>Heteroderidae</taxon>
        <taxon>Heteroderinae</taxon>
        <taxon>Heterodera</taxon>
    </lineage>
</organism>
<feature type="region of interest" description="Disordered" evidence="1">
    <location>
        <begin position="1"/>
        <end position="22"/>
    </location>
</feature>
<evidence type="ECO:0000313" key="2">
    <source>
        <dbReference type="EMBL" id="KAL3073977.1"/>
    </source>
</evidence>
<gene>
    <name evidence="2" type="ORF">niasHT_039531</name>
</gene>
<reference evidence="2 3" key="1">
    <citation type="submission" date="2024-10" db="EMBL/GenBank/DDBJ databases">
        <authorList>
            <person name="Kim D."/>
        </authorList>
    </citation>
    <scope>NUCLEOTIDE SEQUENCE [LARGE SCALE GENOMIC DNA]</scope>
    <source>
        <strain evidence="2">BH-2024</strain>
    </source>
</reference>
<proteinExistence type="predicted"/>
<sequence length="182" mass="20051">MSRLQQRFHSSPGKREGIEPLNLSECCNTKDYANSSASASARSLPRAKSAVFTENAVIDEKQRDKDGQRQTSASTDEKLDGNPPSACTVLSAVVLQKSADVWPIRSSPSVGGTLAAPFDSAHSSKDLHPLTDRRRRSSIILNKRMPMRKTESGELGDRTASKLTLDEELYDILHAFLYVFDL</sequence>
<evidence type="ECO:0000313" key="3">
    <source>
        <dbReference type="Proteomes" id="UP001620626"/>
    </source>
</evidence>
<feature type="compositionally biased region" description="Low complexity" evidence="1">
    <location>
        <begin position="34"/>
        <end position="50"/>
    </location>
</feature>
<keyword evidence="3" id="KW-1185">Reference proteome</keyword>
<comment type="caution">
    <text evidence="2">The sequence shown here is derived from an EMBL/GenBank/DDBJ whole genome shotgun (WGS) entry which is preliminary data.</text>
</comment>
<name>A0ABD2I4L2_9BILA</name>
<accession>A0ABD2I4L2</accession>
<feature type="compositionally biased region" description="Basic and acidic residues" evidence="1">
    <location>
        <begin position="58"/>
        <end position="68"/>
    </location>
</feature>